<dbReference type="InterPro" id="IPR001328">
    <property type="entry name" value="Pept_tRNA_hydro"/>
</dbReference>
<dbReference type="PROSITE" id="PS01196">
    <property type="entry name" value="PEPT_TRNA_HYDROL_2"/>
    <property type="match status" value="1"/>
</dbReference>
<dbReference type="Proteomes" id="UP001597511">
    <property type="component" value="Unassembled WGS sequence"/>
</dbReference>
<evidence type="ECO:0000256" key="5">
    <source>
        <dbReference type="ARBA" id="ARBA00038063"/>
    </source>
</evidence>
<dbReference type="EC" id="3.1.1.29" evidence="1"/>
<dbReference type="GO" id="GO:0004045">
    <property type="term" value="F:peptidyl-tRNA hydrolase activity"/>
    <property type="evidence" value="ECO:0007669"/>
    <property type="project" value="UniProtKB-EC"/>
</dbReference>
<evidence type="ECO:0000256" key="3">
    <source>
        <dbReference type="ARBA" id="ARBA00022801"/>
    </source>
</evidence>
<dbReference type="InterPro" id="IPR018171">
    <property type="entry name" value="Pept_tRNA_hydro_CS"/>
</dbReference>
<evidence type="ECO:0000256" key="6">
    <source>
        <dbReference type="ARBA" id="ARBA00050038"/>
    </source>
</evidence>
<name>A0ABW6A4K7_9BACT</name>
<dbReference type="RefSeq" id="WP_386098320.1">
    <property type="nucleotide sequence ID" value="NZ_JBHUOZ010000003.1"/>
</dbReference>
<dbReference type="PANTHER" id="PTHR17224:SF1">
    <property type="entry name" value="PEPTIDYL-TRNA HYDROLASE"/>
    <property type="match status" value="1"/>
</dbReference>
<gene>
    <name evidence="7" type="primary">pth</name>
    <name evidence="7" type="ORF">ACFS6H_11120</name>
</gene>
<evidence type="ECO:0000256" key="4">
    <source>
        <dbReference type="ARBA" id="ARBA00022884"/>
    </source>
</evidence>
<keyword evidence="2" id="KW-0820">tRNA-binding</keyword>
<comment type="similarity">
    <text evidence="5">Belongs to the PTH family.</text>
</comment>
<dbReference type="NCBIfam" id="TIGR00447">
    <property type="entry name" value="pth"/>
    <property type="match status" value="1"/>
</dbReference>
<dbReference type="EMBL" id="JBHUOZ010000003">
    <property type="protein sequence ID" value="MFD2920264.1"/>
    <property type="molecule type" value="Genomic_DNA"/>
</dbReference>
<organism evidence="7 8">
    <name type="scientific">Terrimonas rubra</name>
    <dbReference type="NCBI Taxonomy" id="1035890"/>
    <lineage>
        <taxon>Bacteria</taxon>
        <taxon>Pseudomonadati</taxon>
        <taxon>Bacteroidota</taxon>
        <taxon>Chitinophagia</taxon>
        <taxon>Chitinophagales</taxon>
        <taxon>Chitinophagaceae</taxon>
        <taxon>Terrimonas</taxon>
    </lineage>
</organism>
<protein>
    <recommendedName>
        <fullName evidence="6">Peptidyl-tRNA hydrolase</fullName>
        <ecNumber evidence="1">3.1.1.29</ecNumber>
    </recommendedName>
</protein>
<evidence type="ECO:0000256" key="2">
    <source>
        <dbReference type="ARBA" id="ARBA00022555"/>
    </source>
</evidence>
<keyword evidence="4" id="KW-0694">RNA-binding</keyword>
<dbReference type="PANTHER" id="PTHR17224">
    <property type="entry name" value="PEPTIDYL-TRNA HYDROLASE"/>
    <property type="match status" value="1"/>
</dbReference>
<dbReference type="Pfam" id="PF01195">
    <property type="entry name" value="Pept_tRNA_hydro"/>
    <property type="match status" value="1"/>
</dbReference>
<reference evidence="8" key="1">
    <citation type="journal article" date="2019" name="Int. J. Syst. Evol. Microbiol.">
        <title>The Global Catalogue of Microorganisms (GCM) 10K type strain sequencing project: providing services to taxonomists for standard genome sequencing and annotation.</title>
        <authorList>
            <consortium name="The Broad Institute Genomics Platform"/>
            <consortium name="The Broad Institute Genome Sequencing Center for Infectious Disease"/>
            <person name="Wu L."/>
            <person name="Ma J."/>
        </authorList>
    </citation>
    <scope>NUCLEOTIDE SEQUENCE [LARGE SCALE GENOMIC DNA]</scope>
    <source>
        <strain evidence="8">KCTC 23299</strain>
    </source>
</reference>
<dbReference type="Gene3D" id="3.40.50.1470">
    <property type="entry name" value="Peptidyl-tRNA hydrolase"/>
    <property type="match status" value="1"/>
</dbReference>
<sequence length="195" mass="22004">MKFLIVGLGNAGNEYAHTRHNIGFDVVHAFVTKHGGVFKTDRLAYMAEVKWKGKLFVCICPTTYMNLSGKAVKYWMDKEKIPVENVFVILDDLALPLNKLRVRPEGSDAGHNGLRSIQALINSTKYPRLRFGIGNDFPKGLQAEFVLGKWLENELPLVKKKIDISVEVIEKFATMGITRVMNEINNKEFSLCDMG</sequence>
<dbReference type="InterPro" id="IPR036416">
    <property type="entry name" value="Pept_tRNA_hydro_sf"/>
</dbReference>
<dbReference type="CDD" id="cd00462">
    <property type="entry name" value="PTH"/>
    <property type="match status" value="1"/>
</dbReference>
<comment type="caution">
    <text evidence="7">The sequence shown here is derived from an EMBL/GenBank/DDBJ whole genome shotgun (WGS) entry which is preliminary data.</text>
</comment>
<evidence type="ECO:0000313" key="8">
    <source>
        <dbReference type="Proteomes" id="UP001597511"/>
    </source>
</evidence>
<dbReference type="SUPFAM" id="SSF53178">
    <property type="entry name" value="Peptidyl-tRNA hydrolase-like"/>
    <property type="match status" value="1"/>
</dbReference>
<evidence type="ECO:0000256" key="1">
    <source>
        <dbReference type="ARBA" id="ARBA00013260"/>
    </source>
</evidence>
<keyword evidence="3 7" id="KW-0378">Hydrolase</keyword>
<proteinExistence type="inferred from homology"/>
<accession>A0ABW6A4K7</accession>
<keyword evidence="8" id="KW-1185">Reference proteome</keyword>
<evidence type="ECO:0000313" key="7">
    <source>
        <dbReference type="EMBL" id="MFD2920264.1"/>
    </source>
</evidence>